<gene>
    <name evidence="4" type="ORF">QFZ36_002797</name>
</gene>
<dbReference type="SUPFAM" id="SSF53474">
    <property type="entry name" value="alpha/beta-Hydrolases"/>
    <property type="match status" value="1"/>
</dbReference>
<dbReference type="EMBL" id="JAUSXB010000001">
    <property type="protein sequence ID" value="MDQ0675236.1"/>
    <property type="molecule type" value="Genomic_DNA"/>
</dbReference>
<organism evidence="4 5">
    <name type="scientific">Pseudarthrobacter siccitolerans</name>
    <dbReference type="NCBI Taxonomy" id="861266"/>
    <lineage>
        <taxon>Bacteria</taxon>
        <taxon>Bacillati</taxon>
        <taxon>Actinomycetota</taxon>
        <taxon>Actinomycetes</taxon>
        <taxon>Micrococcales</taxon>
        <taxon>Micrococcaceae</taxon>
        <taxon>Pseudarthrobacter</taxon>
    </lineage>
</organism>
<feature type="domain" description="BD-FAE-like" evidence="3">
    <location>
        <begin position="73"/>
        <end position="263"/>
    </location>
</feature>
<feature type="region of interest" description="Disordered" evidence="2">
    <location>
        <begin position="1"/>
        <end position="34"/>
    </location>
</feature>
<comment type="caution">
    <text evidence="4">The sequence shown here is derived from an EMBL/GenBank/DDBJ whole genome shotgun (WGS) entry which is preliminary data.</text>
</comment>
<evidence type="ECO:0000256" key="2">
    <source>
        <dbReference type="SAM" id="MobiDB-lite"/>
    </source>
</evidence>
<reference evidence="4 5" key="1">
    <citation type="submission" date="2023-07" db="EMBL/GenBank/DDBJ databases">
        <title>Comparative genomics of wheat-associated soil bacteria to identify genetic determinants of phenazine resistance.</title>
        <authorList>
            <person name="Mouncey N."/>
        </authorList>
    </citation>
    <scope>NUCLEOTIDE SEQUENCE [LARGE SCALE GENOMIC DNA]</scope>
    <source>
        <strain evidence="4 5">W1I3</strain>
    </source>
</reference>
<dbReference type="PANTHER" id="PTHR48081">
    <property type="entry name" value="AB HYDROLASE SUPERFAMILY PROTEIN C4A8.06C"/>
    <property type="match status" value="1"/>
</dbReference>
<proteinExistence type="predicted"/>
<evidence type="ECO:0000259" key="3">
    <source>
        <dbReference type="Pfam" id="PF20434"/>
    </source>
</evidence>
<dbReference type="InterPro" id="IPR050300">
    <property type="entry name" value="GDXG_lipolytic_enzyme"/>
</dbReference>
<dbReference type="Gene3D" id="3.40.50.1820">
    <property type="entry name" value="alpha/beta hydrolase"/>
    <property type="match status" value="1"/>
</dbReference>
<feature type="compositionally biased region" description="Basic and acidic residues" evidence="2">
    <location>
        <begin position="1"/>
        <end position="10"/>
    </location>
</feature>
<evidence type="ECO:0000256" key="1">
    <source>
        <dbReference type="ARBA" id="ARBA00022801"/>
    </source>
</evidence>
<sequence length="307" mass="32521">MSSSYAEERTCPGAPARLPEHGQNRSSHPLNEALEGSINKAEVKRHRYYYGDDASQWGELFLPELTDGGIHGGVVVVIHGGYWRSQYGAELGEPLAADLAGHGMAAWNLEYRRAGNGGGWPDTFQDVLAGIDKLLELAAPHALDLAKVVALGHSAGGHLAVWAAGRDRLGQLGLEPEHRGVGPKDDGLRLTGVVSQSGVLNLAEAERLNLSNGAVANLLGGPSSEFPGRHRYADPMAALPLDVPVYAVHTTEDDDVPVAMSTSYVEASRDGQVPAELVPVPGDHFALINPGAPAYAKCRELVQELLG</sequence>
<dbReference type="InterPro" id="IPR029058">
    <property type="entry name" value="AB_hydrolase_fold"/>
</dbReference>
<keyword evidence="5" id="KW-1185">Reference proteome</keyword>
<accession>A0ABU0PMP5</accession>
<dbReference type="InterPro" id="IPR049492">
    <property type="entry name" value="BD-FAE-like_dom"/>
</dbReference>
<evidence type="ECO:0000313" key="5">
    <source>
        <dbReference type="Proteomes" id="UP001236806"/>
    </source>
</evidence>
<dbReference type="Proteomes" id="UP001236806">
    <property type="component" value="Unassembled WGS sequence"/>
</dbReference>
<protein>
    <submittedName>
        <fullName evidence="4">Acetyl esterase/lipase</fullName>
    </submittedName>
</protein>
<dbReference type="Pfam" id="PF20434">
    <property type="entry name" value="BD-FAE"/>
    <property type="match status" value="1"/>
</dbReference>
<keyword evidence="1" id="KW-0378">Hydrolase</keyword>
<evidence type="ECO:0000313" key="4">
    <source>
        <dbReference type="EMBL" id="MDQ0675236.1"/>
    </source>
</evidence>
<name>A0ABU0PMP5_9MICC</name>